<protein>
    <submittedName>
        <fullName evidence="1">Uncharacterized protein</fullName>
    </submittedName>
</protein>
<evidence type="ECO:0000313" key="2">
    <source>
        <dbReference type="Proteomes" id="UP000299102"/>
    </source>
</evidence>
<organism evidence="1 2">
    <name type="scientific">Eumeta variegata</name>
    <name type="common">Bagworm moth</name>
    <name type="synonym">Eumeta japonica</name>
    <dbReference type="NCBI Taxonomy" id="151549"/>
    <lineage>
        <taxon>Eukaryota</taxon>
        <taxon>Metazoa</taxon>
        <taxon>Ecdysozoa</taxon>
        <taxon>Arthropoda</taxon>
        <taxon>Hexapoda</taxon>
        <taxon>Insecta</taxon>
        <taxon>Pterygota</taxon>
        <taxon>Neoptera</taxon>
        <taxon>Endopterygota</taxon>
        <taxon>Lepidoptera</taxon>
        <taxon>Glossata</taxon>
        <taxon>Ditrysia</taxon>
        <taxon>Tineoidea</taxon>
        <taxon>Psychidae</taxon>
        <taxon>Oiketicinae</taxon>
        <taxon>Eumeta</taxon>
    </lineage>
</organism>
<evidence type="ECO:0000313" key="1">
    <source>
        <dbReference type="EMBL" id="GBP06462.1"/>
    </source>
</evidence>
<dbReference type="EMBL" id="BGZK01000022">
    <property type="protein sequence ID" value="GBP06462.1"/>
    <property type="molecule type" value="Genomic_DNA"/>
</dbReference>
<keyword evidence="2" id="KW-1185">Reference proteome</keyword>
<proteinExistence type="predicted"/>
<comment type="caution">
    <text evidence="1">The sequence shown here is derived from an EMBL/GenBank/DDBJ whole genome shotgun (WGS) entry which is preliminary data.</text>
</comment>
<name>A0A4C1SW99_EUMVA</name>
<dbReference type="AlphaFoldDB" id="A0A4C1SW99"/>
<dbReference type="Proteomes" id="UP000299102">
    <property type="component" value="Unassembled WGS sequence"/>
</dbReference>
<accession>A0A4C1SW99</accession>
<gene>
    <name evidence="1" type="ORF">EVAR_4596_1</name>
</gene>
<sequence>MILLDFFHILQIQSCEPRPDQTYRDGYKSVLPKKDSHIQKAVGQKGTALVAWPQKRDAQGSGPLNLFIEDATSFCNNGTTRDRVRLGCDTVEAERFNYLDWLLHAASFGTSVSASGVGEGLAGHEAS</sequence>
<reference evidence="1 2" key="1">
    <citation type="journal article" date="2019" name="Commun. Biol.">
        <title>The bagworm genome reveals a unique fibroin gene that provides high tensile strength.</title>
        <authorList>
            <person name="Kono N."/>
            <person name="Nakamura H."/>
            <person name="Ohtoshi R."/>
            <person name="Tomita M."/>
            <person name="Numata K."/>
            <person name="Arakawa K."/>
        </authorList>
    </citation>
    <scope>NUCLEOTIDE SEQUENCE [LARGE SCALE GENOMIC DNA]</scope>
</reference>